<evidence type="ECO:0000313" key="8">
    <source>
        <dbReference type="Proteomes" id="UP001203687"/>
    </source>
</evidence>
<evidence type="ECO:0000313" key="7">
    <source>
        <dbReference type="EMBL" id="MCK8482030.1"/>
    </source>
</evidence>
<dbReference type="InterPro" id="IPR011662">
    <property type="entry name" value="Secretin/TonB_short_N"/>
</dbReference>
<name>A0ABT0HCD5_9FLAO</name>
<protein>
    <submittedName>
        <fullName evidence="7">DUF4974 domain-containing protein</fullName>
    </submittedName>
</protein>
<feature type="domain" description="Secretin/TonB short N-terminal" evidence="6">
    <location>
        <begin position="47"/>
        <end position="97"/>
    </location>
</feature>
<proteinExistence type="inferred from homology"/>
<dbReference type="Pfam" id="PF16344">
    <property type="entry name" value="FecR_C"/>
    <property type="match status" value="1"/>
</dbReference>
<evidence type="ECO:0000256" key="3">
    <source>
        <dbReference type="ARBA" id="ARBA00023136"/>
    </source>
</evidence>
<evidence type="ECO:0000256" key="5">
    <source>
        <dbReference type="RuleBase" id="RU003357"/>
    </source>
</evidence>
<sequence>MKKLIIISIVILPFLAFSQEEAKLYYCAFDNQKLEDAFKALEDIYDIKFSYNDEVIINKRLNLKREKRSLQQVLTALETQTKLTFEIIANRYVIVNAPGSETEIQELDKIILKSYLTNGISKQKNGAYHINPIHLGILPGLTEPDILESIQLLPGVVSPNETASGFLVRGGKMDQNRLIWDGINMYHKGHLFGMISPFNPNATKRITFINKGSHPRYGERASSVTEMSTTTTIEKQTKIQLGVNGINGDAYVDVPLIKEKLGLQASMRSSYTDVYQSFTFNKLADKVFESTKIKNGDNPNNNFNFMDYNIKLNYKPTTHNSFYASVISIDNDLDYTVNKTDDNQTFNDRMSIKNNGYGLGWNKVWNQHLKQHTSAYFSEYNLNYNFITSENDTQTSDFEKQNVIFDSGIATEFQQTINETHTIDFGYQYVLKDVGYVFRNTAESAFILDEDKSVIQSHSIFANYDYKNPKWFDVSLGLRATYFSELDDIKVEPRLTLYKSLFKHVKLQITGELKNQIISEIDETILSDLSLENRLWRLADGDKFPIINSKQISAGFIFSNNGWTLDIDNYYKTLDNITALSLGFLNPDNSQFNIGEQSSYGVDVFLKKRFDGFNSWVSYAFNTSESRYQNLNGNSYFTSRSNIRHAFSTALSYKVSNFQVALGWRWQTGKPYTLATESSEGLEFNDGINTRRLSDYHRLDFSSTYKFKFSKADKLRAKIGISIRNVYNKNNRISKEYRGNNAAESEIEVIDRFSIGFTPNLMFRMYW</sequence>
<evidence type="ECO:0000259" key="6">
    <source>
        <dbReference type="SMART" id="SM00965"/>
    </source>
</evidence>
<dbReference type="RefSeq" id="WP_248413776.1">
    <property type="nucleotide sequence ID" value="NZ_JALPQF010000019.1"/>
</dbReference>
<keyword evidence="4" id="KW-0998">Cell outer membrane</keyword>
<accession>A0ABT0HCD5</accession>
<evidence type="ECO:0000256" key="2">
    <source>
        <dbReference type="ARBA" id="ARBA00022448"/>
    </source>
</evidence>
<reference evidence="7" key="1">
    <citation type="submission" date="2022-04" db="EMBL/GenBank/DDBJ databases">
        <authorList>
            <person name="Ren T."/>
        </authorList>
    </citation>
    <scope>NUCLEOTIDE SEQUENCE</scope>
    <source>
        <strain evidence="7">F63249</strain>
    </source>
</reference>
<dbReference type="Gene3D" id="3.55.50.30">
    <property type="match status" value="1"/>
</dbReference>
<dbReference type="Pfam" id="PF00593">
    <property type="entry name" value="TonB_dep_Rec_b-barrel"/>
    <property type="match status" value="1"/>
</dbReference>
<keyword evidence="2" id="KW-0813">Transport</keyword>
<gene>
    <name evidence="7" type="ORF">MUY34_15450</name>
</gene>
<dbReference type="EMBL" id="JALPQF010000019">
    <property type="protein sequence ID" value="MCK8482030.1"/>
    <property type="molecule type" value="Genomic_DNA"/>
</dbReference>
<comment type="similarity">
    <text evidence="5">Belongs to the TonB-dependent receptor family.</text>
</comment>
<dbReference type="Gene3D" id="2.40.170.20">
    <property type="entry name" value="TonB-dependent receptor, beta-barrel domain"/>
    <property type="match status" value="2"/>
</dbReference>
<dbReference type="InterPro" id="IPR032508">
    <property type="entry name" value="FecR_C"/>
</dbReference>
<dbReference type="Pfam" id="PF07715">
    <property type="entry name" value="Plug"/>
    <property type="match status" value="1"/>
</dbReference>
<comment type="subcellular location">
    <subcellularLocation>
        <location evidence="1 5">Cell outer membrane</location>
    </subcellularLocation>
</comment>
<comment type="caution">
    <text evidence="7">The sequence shown here is derived from an EMBL/GenBank/DDBJ whole genome shotgun (WGS) entry which is preliminary data.</text>
</comment>
<dbReference type="SUPFAM" id="SSF56935">
    <property type="entry name" value="Porins"/>
    <property type="match status" value="1"/>
</dbReference>
<dbReference type="InterPro" id="IPR000531">
    <property type="entry name" value="Beta-barrel_TonB"/>
</dbReference>
<dbReference type="InterPro" id="IPR012910">
    <property type="entry name" value="Plug_dom"/>
</dbReference>
<evidence type="ECO:0000256" key="4">
    <source>
        <dbReference type="ARBA" id="ARBA00023237"/>
    </source>
</evidence>
<organism evidence="7 8">
    <name type="scientific">Psychroserpens algicola</name>
    <dbReference type="NCBI Taxonomy" id="1719034"/>
    <lineage>
        <taxon>Bacteria</taxon>
        <taxon>Pseudomonadati</taxon>
        <taxon>Bacteroidota</taxon>
        <taxon>Flavobacteriia</taxon>
        <taxon>Flavobacteriales</taxon>
        <taxon>Flavobacteriaceae</taxon>
        <taxon>Psychroserpens</taxon>
    </lineage>
</organism>
<keyword evidence="5" id="KW-0798">TonB box</keyword>
<dbReference type="SMART" id="SM00965">
    <property type="entry name" value="STN"/>
    <property type="match status" value="1"/>
</dbReference>
<keyword evidence="3 5" id="KW-0472">Membrane</keyword>
<keyword evidence="8" id="KW-1185">Reference proteome</keyword>
<evidence type="ECO:0000256" key="1">
    <source>
        <dbReference type="ARBA" id="ARBA00004442"/>
    </source>
</evidence>
<dbReference type="Proteomes" id="UP001203687">
    <property type="component" value="Unassembled WGS sequence"/>
</dbReference>
<dbReference type="InterPro" id="IPR036942">
    <property type="entry name" value="Beta-barrel_TonB_sf"/>
</dbReference>